<comment type="caution">
    <text evidence="6">Lacks conserved residue(s) required for the propagation of feature annotation.</text>
</comment>
<feature type="transmembrane region" description="Helical" evidence="6">
    <location>
        <begin position="175"/>
        <end position="198"/>
    </location>
</feature>
<keyword evidence="6" id="KW-0059">Arsenical resistance</keyword>
<dbReference type="GO" id="GO:0042960">
    <property type="term" value="F:antimonite secondary active transmembrane transporter activity"/>
    <property type="evidence" value="ECO:0007669"/>
    <property type="project" value="TreeGrafter"/>
</dbReference>
<feature type="transmembrane region" description="Helical" evidence="6">
    <location>
        <begin position="131"/>
        <end position="155"/>
    </location>
</feature>
<feature type="transmembrane region" description="Helical" evidence="6">
    <location>
        <begin position="25"/>
        <end position="43"/>
    </location>
</feature>
<reference evidence="7" key="1">
    <citation type="submission" date="2022-09" db="EMBL/GenBank/DDBJ databases">
        <title>Intensive care unit water sources are persistently colonized with multi-drug resistant bacteria and are the site of extensive horizontal gene transfer of antibiotic resistance genes.</title>
        <authorList>
            <person name="Diorio-Toth L."/>
        </authorList>
    </citation>
    <scope>NUCLEOTIDE SEQUENCE</scope>
    <source>
        <strain evidence="7">GD03782</strain>
    </source>
</reference>
<feature type="transmembrane region" description="Helical" evidence="6">
    <location>
        <begin position="90"/>
        <end position="110"/>
    </location>
</feature>
<feature type="transmembrane region" description="Helical" evidence="6">
    <location>
        <begin position="401"/>
        <end position="423"/>
    </location>
</feature>
<accession>A0AA42UTF5</accession>
<evidence type="ECO:0000256" key="5">
    <source>
        <dbReference type="ARBA" id="ARBA00023136"/>
    </source>
</evidence>
<gene>
    <name evidence="7" type="ORF">N5I14_14935</name>
</gene>
<evidence type="ECO:0000313" key="7">
    <source>
        <dbReference type="EMBL" id="MDH1631540.1"/>
    </source>
</evidence>
<evidence type="ECO:0000256" key="2">
    <source>
        <dbReference type="ARBA" id="ARBA00022475"/>
    </source>
</evidence>
<comment type="subcellular location">
    <subcellularLocation>
        <location evidence="1 6">Cell membrane</location>
        <topology evidence="1 6">Multi-pass membrane protein</topology>
    </subcellularLocation>
</comment>
<comment type="function">
    <text evidence="6">Involved in arsenical resistance. Thought to form the channel of an arsenite pump.</text>
</comment>
<dbReference type="PRINTS" id="PR00758">
    <property type="entry name" value="ARSENICPUMP"/>
</dbReference>
<evidence type="ECO:0000256" key="3">
    <source>
        <dbReference type="ARBA" id="ARBA00022692"/>
    </source>
</evidence>
<feature type="transmembrane region" description="Helical" evidence="6">
    <location>
        <begin position="316"/>
        <end position="334"/>
    </location>
</feature>
<protein>
    <recommendedName>
        <fullName evidence="6">Arsenical pump membrane protein</fullName>
    </recommendedName>
</protein>
<dbReference type="EMBL" id="JAOCGG010000029">
    <property type="protein sequence ID" value="MDH1631540.1"/>
    <property type="molecule type" value="Genomic_DNA"/>
</dbReference>
<dbReference type="NCBIfam" id="TIGR00935">
    <property type="entry name" value="2a45"/>
    <property type="match status" value="1"/>
</dbReference>
<proteinExistence type="inferred from homology"/>
<evidence type="ECO:0000256" key="4">
    <source>
        <dbReference type="ARBA" id="ARBA00022989"/>
    </source>
</evidence>
<dbReference type="GO" id="GO:0008490">
    <property type="term" value="F:arsenite secondary active transmembrane transporter activity"/>
    <property type="evidence" value="ECO:0007669"/>
    <property type="project" value="TreeGrafter"/>
</dbReference>
<keyword evidence="5 6" id="KW-0472">Membrane</keyword>
<dbReference type="InterPro" id="IPR000802">
    <property type="entry name" value="Arsenical_pump_ArsB"/>
</dbReference>
<dbReference type="Proteomes" id="UP001160882">
    <property type="component" value="Unassembled WGS sequence"/>
</dbReference>
<dbReference type="CDD" id="cd01118">
    <property type="entry name" value="ArsB_permease"/>
    <property type="match status" value="1"/>
</dbReference>
<comment type="caution">
    <text evidence="7">The sequence shown here is derived from an EMBL/GenBank/DDBJ whole genome shotgun (WGS) entry which is preliminary data.</text>
</comment>
<dbReference type="NCBIfam" id="NF011980">
    <property type="entry name" value="PRK15445.1"/>
    <property type="match status" value="1"/>
</dbReference>
<evidence type="ECO:0000256" key="1">
    <source>
        <dbReference type="ARBA" id="ARBA00004651"/>
    </source>
</evidence>
<dbReference type="AlphaFoldDB" id="A0AA42UTF5"/>
<sequence length="427" mass="45292">MLIAIAVFVFTLVLVIWQPRGLGVGWSAALGALIALAVGAVSLQDIPAVWAIVWNATATFIAIIIISLLLDEAGFFEWAALHVARWANGSGYRLFAFCVLLGAAVSAVFANDGAALILTPIVMSMLLALRFSAATTLAFVMAAGFIADTASLPLVVSNLVNIVSADYFGLGFGEYAAVMVPVNLVSVAATLGVLWLFFRRDLPRHYALDALKAPEAAIHDRATFVVGGWMLVVLLVGLFALEPLGVPVSAVAAVCAAMLFAVAARGHRISTRRVLREAPWQVVIFSLGMYLVVYGLKNAGLTDLLTQLLDRLAAHGLWSATLGTGLLAALLSSVMNNMPSVLIGALSIQASDAQGLVREAMIYANVIGCDLGPKITPIGSLATLLWLHVLERKGMRITWGYYFKVGILLTLPVLLITLSALALRLSL</sequence>
<keyword evidence="6" id="KW-0813">Transport</keyword>
<dbReference type="PANTHER" id="PTHR43302:SF5">
    <property type="entry name" value="TRANSPORTER ARSB-RELATED"/>
    <property type="match status" value="1"/>
</dbReference>
<keyword evidence="3 6" id="KW-0812">Transmembrane</keyword>
<keyword evidence="4 6" id="KW-1133">Transmembrane helix</keyword>
<dbReference type="PANTHER" id="PTHR43302">
    <property type="entry name" value="TRANSPORTER ARSB-RELATED"/>
    <property type="match status" value="1"/>
</dbReference>
<dbReference type="GO" id="GO:0046685">
    <property type="term" value="P:response to arsenic-containing substance"/>
    <property type="evidence" value="ECO:0007669"/>
    <property type="project" value="UniProtKB-KW"/>
</dbReference>
<feature type="transmembrane region" description="Helical" evidence="6">
    <location>
        <begin position="278"/>
        <end position="296"/>
    </location>
</feature>
<feature type="transmembrane region" description="Helical" evidence="6">
    <location>
        <begin position="247"/>
        <end position="266"/>
    </location>
</feature>
<evidence type="ECO:0000256" key="6">
    <source>
        <dbReference type="RuleBase" id="RU004993"/>
    </source>
</evidence>
<dbReference type="RefSeq" id="WP_280082341.1">
    <property type="nucleotide sequence ID" value="NZ_JAOCGG010000029.1"/>
</dbReference>
<feature type="transmembrane region" description="Helical" evidence="6">
    <location>
        <begin position="50"/>
        <end position="70"/>
    </location>
</feature>
<evidence type="ECO:0000313" key="8">
    <source>
        <dbReference type="Proteomes" id="UP001160882"/>
    </source>
</evidence>
<name>A0AA42UTF5_9PSED</name>
<dbReference type="Pfam" id="PF02040">
    <property type="entry name" value="ArsB"/>
    <property type="match status" value="1"/>
</dbReference>
<keyword evidence="2" id="KW-1003">Cell membrane</keyword>
<feature type="transmembrane region" description="Helical" evidence="6">
    <location>
        <begin position="222"/>
        <end position="241"/>
    </location>
</feature>
<dbReference type="GO" id="GO:0005886">
    <property type="term" value="C:plasma membrane"/>
    <property type="evidence" value="ECO:0007669"/>
    <property type="project" value="UniProtKB-SubCell"/>
</dbReference>
<organism evidence="7 8">
    <name type="scientific">Pseudomonas mosselii</name>
    <dbReference type="NCBI Taxonomy" id="78327"/>
    <lineage>
        <taxon>Bacteria</taxon>
        <taxon>Pseudomonadati</taxon>
        <taxon>Pseudomonadota</taxon>
        <taxon>Gammaproteobacteria</taxon>
        <taxon>Pseudomonadales</taxon>
        <taxon>Pseudomonadaceae</taxon>
        <taxon>Pseudomonas</taxon>
    </lineage>
</organism>
<comment type="similarity">
    <text evidence="6">Belongs to the ArsB family.</text>
</comment>